<dbReference type="CDD" id="cd06127">
    <property type="entry name" value="DEDDh"/>
    <property type="match status" value="1"/>
</dbReference>
<dbReference type="NCBIfam" id="NF006615">
    <property type="entry name" value="PRK09182.1"/>
    <property type="match status" value="1"/>
</dbReference>
<dbReference type="GO" id="GO:0003676">
    <property type="term" value="F:nucleic acid binding"/>
    <property type="evidence" value="ECO:0007669"/>
    <property type="project" value="InterPro"/>
</dbReference>
<dbReference type="EMBL" id="JAUSWL010000007">
    <property type="protein sequence ID" value="MDQ0544966.1"/>
    <property type="molecule type" value="Genomic_DNA"/>
</dbReference>
<dbReference type="EC" id="2.7.7.7" evidence="4"/>
<dbReference type="InterPro" id="IPR036397">
    <property type="entry name" value="RNaseH_sf"/>
</dbReference>
<gene>
    <name evidence="4" type="ORF">QO001_003904</name>
</gene>
<comment type="function">
    <text evidence="1">DNA polymerase III is a complex, multichain enzyme responsible for most of the replicative synthesis in bacteria. The epsilon subunit contain the editing function and is a proofreading 3'-5' exonuclease.</text>
</comment>
<feature type="domain" description="Exonuclease" evidence="3">
    <location>
        <begin position="42"/>
        <end position="207"/>
    </location>
</feature>
<dbReference type="GO" id="GO:0005829">
    <property type="term" value="C:cytosol"/>
    <property type="evidence" value="ECO:0007669"/>
    <property type="project" value="TreeGrafter"/>
</dbReference>
<dbReference type="InterPro" id="IPR012337">
    <property type="entry name" value="RNaseH-like_sf"/>
</dbReference>
<accession>A0AAJ1TQ49</accession>
<dbReference type="SUPFAM" id="SSF53098">
    <property type="entry name" value="Ribonuclease H-like"/>
    <property type="match status" value="1"/>
</dbReference>
<comment type="subunit">
    <text evidence="2">DNA polymerase III contains a core (composed of alpha, epsilon and theta chains) that associates with a tau subunit. This core dimerizes to form the POLIII' complex. PolIII' associates with the gamma complex (composed of gamma, delta, delta', psi and chi chains) and with the beta chain to form the complete DNA polymerase III complex.</text>
</comment>
<evidence type="ECO:0000259" key="3">
    <source>
        <dbReference type="SMART" id="SM00479"/>
    </source>
</evidence>
<evidence type="ECO:0000313" key="4">
    <source>
        <dbReference type="EMBL" id="MDQ0544966.1"/>
    </source>
</evidence>
<evidence type="ECO:0000313" key="5">
    <source>
        <dbReference type="Proteomes" id="UP001223420"/>
    </source>
</evidence>
<evidence type="ECO:0000256" key="2">
    <source>
        <dbReference type="ARBA" id="ARBA00026073"/>
    </source>
</evidence>
<evidence type="ECO:0000256" key="1">
    <source>
        <dbReference type="ARBA" id="ARBA00025483"/>
    </source>
</evidence>
<keyword evidence="4" id="KW-0808">Transferase</keyword>
<dbReference type="GO" id="GO:0003887">
    <property type="term" value="F:DNA-directed DNA polymerase activity"/>
    <property type="evidence" value="ECO:0007669"/>
    <property type="project" value="UniProtKB-EC"/>
</dbReference>
<comment type="caution">
    <text evidence="4">The sequence shown here is derived from an EMBL/GenBank/DDBJ whole genome shotgun (WGS) entry which is preliminary data.</text>
</comment>
<dbReference type="GO" id="GO:0045004">
    <property type="term" value="P:DNA replication proofreading"/>
    <property type="evidence" value="ECO:0007669"/>
    <property type="project" value="TreeGrafter"/>
</dbReference>
<keyword evidence="4" id="KW-0548">Nucleotidyltransferase</keyword>
<dbReference type="Pfam" id="PF00929">
    <property type="entry name" value="RNase_T"/>
    <property type="match status" value="1"/>
</dbReference>
<dbReference type="GO" id="GO:0008408">
    <property type="term" value="F:3'-5' exonuclease activity"/>
    <property type="evidence" value="ECO:0007669"/>
    <property type="project" value="TreeGrafter"/>
</dbReference>
<name>A0AAJ1TQ49_9HYPH</name>
<dbReference type="PANTHER" id="PTHR30231">
    <property type="entry name" value="DNA POLYMERASE III SUBUNIT EPSILON"/>
    <property type="match status" value="1"/>
</dbReference>
<reference evidence="4" key="1">
    <citation type="submission" date="2023-07" db="EMBL/GenBank/DDBJ databases">
        <title>Genomic Encyclopedia of Type Strains, Phase IV (KMG-IV): sequencing the most valuable type-strain genomes for metagenomic binning, comparative biology and taxonomic classification.</title>
        <authorList>
            <person name="Goeker M."/>
        </authorList>
    </citation>
    <scope>NUCLEOTIDE SEQUENCE</scope>
    <source>
        <strain evidence="4">DSM 19569</strain>
    </source>
</reference>
<sequence>MSKNLHLDQLASLLEQTGEYRVLRRLTPRATYDQTADAAVARGVFLDLETTGLDPEMHEVIEIALVPFTYSADGRILNVEEPYCSFQDPFMPISPEITKLTGITPEMVQGSMIDVAEVERIIADASWICAHNSRFDRPFAEQITPAFARKRWACSLTQVPWKEEGFGGAKLGYLLADLGFFASFHRAHEDCLAAIEILSRRLPKSETTAFAKLIEAAEAPVYRVWASLAPFERKDALKARGYRWNGTPNPGRPKAWYRDLPEDLVGLEFEYLRREIYGYDADILITEVTPYDRFSNRI</sequence>
<dbReference type="RefSeq" id="WP_230366726.1">
    <property type="nucleotide sequence ID" value="NZ_JAJALK010000007.1"/>
</dbReference>
<protein>
    <submittedName>
        <fullName evidence="4">DNA polymerase-3 subunit epsilon</fullName>
        <ecNumber evidence="4">2.7.7.7</ecNumber>
    </submittedName>
</protein>
<dbReference type="Gene3D" id="3.30.420.10">
    <property type="entry name" value="Ribonuclease H-like superfamily/Ribonuclease H"/>
    <property type="match status" value="1"/>
</dbReference>
<proteinExistence type="predicted"/>
<dbReference type="AlphaFoldDB" id="A0AAJ1TQ49"/>
<dbReference type="Proteomes" id="UP001223420">
    <property type="component" value="Unassembled WGS sequence"/>
</dbReference>
<organism evidence="4 5">
    <name type="scientific">Methylobacterium brachiatum</name>
    <dbReference type="NCBI Taxonomy" id="269660"/>
    <lineage>
        <taxon>Bacteria</taxon>
        <taxon>Pseudomonadati</taxon>
        <taxon>Pseudomonadota</taxon>
        <taxon>Alphaproteobacteria</taxon>
        <taxon>Hyphomicrobiales</taxon>
        <taxon>Methylobacteriaceae</taxon>
        <taxon>Methylobacterium</taxon>
    </lineage>
</organism>
<dbReference type="InterPro" id="IPR013520">
    <property type="entry name" value="Ribonucl_H"/>
</dbReference>
<dbReference type="FunFam" id="3.30.420.10:FF:000045">
    <property type="entry name" value="3'-5' exonuclease DinG"/>
    <property type="match status" value="1"/>
</dbReference>
<dbReference type="PANTHER" id="PTHR30231:SF37">
    <property type="entry name" value="EXODEOXYRIBONUCLEASE 10"/>
    <property type="match status" value="1"/>
</dbReference>
<dbReference type="SMART" id="SM00479">
    <property type="entry name" value="EXOIII"/>
    <property type="match status" value="1"/>
</dbReference>